<protein>
    <submittedName>
        <fullName evidence="3">Tape measure protein</fullName>
    </submittedName>
</protein>
<feature type="domain" description="Tape measure protein N-terminal" evidence="2">
    <location>
        <begin position="75"/>
        <end position="190"/>
    </location>
</feature>
<evidence type="ECO:0000313" key="4">
    <source>
        <dbReference type="Proteomes" id="UP001079430"/>
    </source>
</evidence>
<dbReference type="NCBIfam" id="TIGR02675">
    <property type="entry name" value="tape_meas_nterm"/>
    <property type="match status" value="1"/>
</dbReference>
<dbReference type="Proteomes" id="UP001079430">
    <property type="component" value="Unassembled WGS sequence"/>
</dbReference>
<comment type="caution">
    <text evidence="3">The sequence shown here is derived from an EMBL/GenBank/DDBJ whole genome shotgun (WGS) entry which is preliminary data.</text>
</comment>
<dbReference type="Pfam" id="PF20155">
    <property type="entry name" value="TMP_3"/>
    <property type="match status" value="1"/>
</dbReference>
<gene>
    <name evidence="3" type="ORF">O3W52_16895</name>
</gene>
<feature type="coiled-coil region" evidence="1">
    <location>
        <begin position="2"/>
        <end position="36"/>
    </location>
</feature>
<keyword evidence="4" id="KW-1185">Reference proteome</keyword>
<evidence type="ECO:0000259" key="2">
    <source>
        <dbReference type="Pfam" id="PF20155"/>
    </source>
</evidence>
<proteinExistence type="predicted"/>
<dbReference type="EMBL" id="JAPVOI010000004">
    <property type="protein sequence ID" value="MCZ4091687.1"/>
    <property type="molecule type" value="Genomic_DNA"/>
</dbReference>
<evidence type="ECO:0000313" key="3">
    <source>
        <dbReference type="EMBL" id="MCZ4091687.1"/>
    </source>
</evidence>
<evidence type="ECO:0000256" key="1">
    <source>
        <dbReference type="SAM" id="Coils"/>
    </source>
</evidence>
<sequence>MATDLERLTVQLQANISQFERQMQRARQTMDKQARAIEGRWTKTNRNLSKFSSVGLARAGGAIGGALVAGFSLQKAQQLIDSATRITNALKVAGLQGEELERVYGRLFEVAQRQAVPIEGLVDLYGKLSLVQKELGVNSNDLIKFTDNVAAALKVAGTDATAARGALTQLAQALGGGTVRAEEFNSVLEGRRPSPLLSPEA</sequence>
<organism evidence="3 4">
    <name type="scientific">Sinorhizobium psoraleae</name>
    <dbReference type="NCBI Taxonomy" id="520838"/>
    <lineage>
        <taxon>Bacteria</taxon>
        <taxon>Pseudomonadati</taxon>
        <taxon>Pseudomonadota</taxon>
        <taxon>Alphaproteobacteria</taxon>
        <taxon>Hyphomicrobiales</taxon>
        <taxon>Rhizobiaceae</taxon>
        <taxon>Sinorhizobium/Ensifer group</taxon>
        <taxon>Sinorhizobium</taxon>
    </lineage>
</organism>
<reference evidence="3" key="1">
    <citation type="submission" date="2022-10" db="EMBL/GenBank/DDBJ databases">
        <title>Whole genome sequencing of three plant growth promoting bacteria isolated from Vachellia tortilis subsp. raddiana in Morocco.</title>
        <authorList>
            <person name="Hnini M."/>
            <person name="Zouagui R."/>
            <person name="Zouagui H."/>
            <person name="Chemao Elfihri M.-W."/>
            <person name="Ibrahimi A."/>
            <person name="Sbabou L."/>
            <person name="Aurag J."/>
        </authorList>
    </citation>
    <scope>NUCLEOTIDE SEQUENCE</scope>
    <source>
        <strain evidence="3">LMR678</strain>
    </source>
</reference>
<name>A0ABT4KIA5_9HYPH</name>
<dbReference type="InterPro" id="IPR013491">
    <property type="entry name" value="Tape_meas_N"/>
</dbReference>
<accession>A0ABT4KIA5</accession>
<keyword evidence="1" id="KW-0175">Coiled coil</keyword>